<dbReference type="InterPro" id="IPR002933">
    <property type="entry name" value="Peptidase_M20"/>
</dbReference>
<keyword evidence="3" id="KW-0479">Metal-binding</keyword>
<dbReference type="GO" id="GO:0046872">
    <property type="term" value="F:metal ion binding"/>
    <property type="evidence" value="ECO:0007669"/>
    <property type="project" value="UniProtKB-KW"/>
</dbReference>
<organism evidence="5 6">
    <name type="scientific">Desulfosporosinus fructosivorans</name>
    <dbReference type="NCBI Taxonomy" id="2018669"/>
    <lineage>
        <taxon>Bacteria</taxon>
        <taxon>Bacillati</taxon>
        <taxon>Bacillota</taxon>
        <taxon>Clostridia</taxon>
        <taxon>Eubacteriales</taxon>
        <taxon>Desulfitobacteriaceae</taxon>
        <taxon>Desulfosporosinus</taxon>
    </lineage>
</organism>
<evidence type="ECO:0000313" key="5">
    <source>
        <dbReference type="EMBL" id="TGE39121.1"/>
    </source>
</evidence>
<evidence type="ECO:0000313" key="6">
    <source>
        <dbReference type="Proteomes" id="UP000298460"/>
    </source>
</evidence>
<feature type="binding site" evidence="3">
    <location>
        <position position="189"/>
    </location>
    <ligand>
        <name>Zn(2+)</name>
        <dbReference type="ChEBI" id="CHEBI:29105"/>
        <label>1</label>
    </ligand>
</feature>
<evidence type="ECO:0000256" key="2">
    <source>
        <dbReference type="ARBA" id="ARBA00022801"/>
    </source>
</evidence>
<dbReference type="Proteomes" id="UP000298460">
    <property type="component" value="Unassembled WGS sequence"/>
</dbReference>
<dbReference type="CDD" id="cd03884">
    <property type="entry name" value="M20_bAS"/>
    <property type="match status" value="1"/>
</dbReference>
<gene>
    <name evidence="5" type="ORF">E4K67_06550</name>
</gene>
<feature type="binding site" evidence="3">
    <location>
        <position position="79"/>
    </location>
    <ligand>
        <name>Zn(2+)</name>
        <dbReference type="ChEBI" id="CHEBI:29105"/>
        <label>1</label>
    </ligand>
</feature>
<dbReference type="SUPFAM" id="SSF55031">
    <property type="entry name" value="Bacterial exopeptidase dimerisation domain"/>
    <property type="match status" value="1"/>
</dbReference>
<dbReference type="PANTHER" id="PTHR32494:SF5">
    <property type="entry name" value="ALLANTOATE AMIDOHYDROLASE"/>
    <property type="match status" value="1"/>
</dbReference>
<feature type="binding site" evidence="3">
    <location>
        <position position="125"/>
    </location>
    <ligand>
        <name>Zn(2+)</name>
        <dbReference type="ChEBI" id="CHEBI:29105"/>
        <label>2</label>
    </ligand>
</feature>
<keyword evidence="3" id="KW-0862">Zinc</keyword>
<feature type="domain" description="Peptidase M20 dimerisation" evidence="4">
    <location>
        <begin position="209"/>
        <end position="307"/>
    </location>
</feature>
<dbReference type="PANTHER" id="PTHR32494">
    <property type="entry name" value="ALLANTOATE DEIMINASE-RELATED"/>
    <property type="match status" value="1"/>
</dbReference>
<dbReference type="SUPFAM" id="SSF53187">
    <property type="entry name" value="Zn-dependent exopeptidases"/>
    <property type="match status" value="1"/>
</dbReference>
<dbReference type="PIRSF" id="PIRSF001235">
    <property type="entry name" value="Amidase_carbamoylase"/>
    <property type="match status" value="1"/>
</dbReference>
<dbReference type="EMBL" id="SPQQ01000002">
    <property type="protein sequence ID" value="TGE39121.1"/>
    <property type="molecule type" value="Genomic_DNA"/>
</dbReference>
<reference evidence="5 6" key="1">
    <citation type="submission" date="2019-03" db="EMBL/GenBank/DDBJ databases">
        <title>Draft Genome Sequence of Desulfosporosinus fructosivorans Strain 63.6F, Isolated from Marine Sediment in the Baltic Sea.</title>
        <authorList>
            <person name="Hausmann B."/>
            <person name="Vandieken V."/>
            <person name="Pjevac P."/>
            <person name="Schreck K."/>
            <person name="Herbold C.W."/>
            <person name="Loy A."/>
        </authorList>
    </citation>
    <scope>NUCLEOTIDE SEQUENCE [LARGE SCALE GENOMIC DNA]</scope>
    <source>
        <strain evidence="5 6">63.6F</strain>
    </source>
</reference>
<dbReference type="InterPro" id="IPR010158">
    <property type="entry name" value="Amidase_Cbmase"/>
</dbReference>
<dbReference type="Pfam" id="PF07687">
    <property type="entry name" value="M20_dimer"/>
    <property type="match status" value="1"/>
</dbReference>
<keyword evidence="6" id="KW-1185">Reference proteome</keyword>
<evidence type="ECO:0000256" key="1">
    <source>
        <dbReference type="ARBA" id="ARBA00006153"/>
    </source>
</evidence>
<evidence type="ECO:0000256" key="3">
    <source>
        <dbReference type="PIRSR" id="PIRSR001235-1"/>
    </source>
</evidence>
<comment type="caution">
    <text evidence="5">The sequence shown here is derived from an EMBL/GenBank/DDBJ whole genome shotgun (WGS) entry which is preliminary data.</text>
</comment>
<dbReference type="Gene3D" id="3.30.70.360">
    <property type="match status" value="1"/>
</dbReference>
<feature type="binding site" evidence="3">
    <location>
        <position position="90"/>
    </location>
    <ligand>
        <name>Zn(2+)</name>
        <dbReference type="ChEBI" id="CHEBI:29105"/>
        <label>1</label>
    </ligand>
</feature>
<dbReference type="RefSeq" id="WP_135545614.1">
    <property type="nucleotide sequence ID" value="NZ_SPQQ01000002.1"/>
</dbReference>
<dbReference type="NCBIfam" id="TIGR01879">
    <property type="entry name" value="hydantase"/>
    <property type="match status" value="1"/>
</dbReference>
<feature type="binding site" evidence="3">
    <location>
        <position position="380"/>
    </location>
    <ligand>
        <name>Zn(2+)</name>
        <dbReference type="ChEBI" id="CHEBI:29105"/>
        <label>2</label>
    </ligand>
</feature>
<comment type="similarity">
    <text evidence="1">Belongs to the peptidase M20 family.</text>
</comment>
<dbReference type="OrthoDB" id="9808195at2"/>
<keyword evidence="2 5" id="KW-0378">Hydrolase</keyword>
<sequence>MINKERLFNRLMELGEIGKLATGGITRQVFTLEDISATTLVATYMREAGLSVRVDAVGNLIGRKEGLNTEASVVLTGSHIDTVHEGGAFDGSLGVLGGIEALQTMNEQGIQTEQPIEVIAYKDEEGCRFSFSMLGSRAIAGILKREDLQCLDRDGMSFAEALKMNGFVPDHFQQAARPLGSVKAHLELHVEQGKVLESKNLSVGVVTGINSSLWLKITLKGEAGHAGATPMGIRHDPLVAAAEIIQAVEEETLKTGTAVGTVGRIQVQPGGINIIPGSVEFTVDLRDLNQAVGERLEQTLLQRVAEVCQRRGIENVIEVLQRVPPVPCSEPIQEAIKQACRKVGKEIYSLPSGAGHDSMQIARLCPIGMIFVRSKDGISHNPAEWSSAEDCADGVNVLYHSLLSLANNEK</sequence>
<accession>A0A4Z0R7G5</accession>
<dbReference type="InterPro" id="IPR036264">
    <property type="entry name" value="Bact_exopeptidase_dim_dom"/>
</dbReference>
<dbReference type="NCBIfam" id="NF006771">
    <property type="entry name" value="PRK09290.1-5"/>
    <property type="match status" value="1"/>
</dbReference>
<name>A0A4Z0R7G5_9FIRM</name>
<dbReference type="GO" id="GO:0016813">
    <property type="term" value="F:hydrolase activity, acting on carbon-nitrogen (but not peptide) bonds, in linear amidines"/>
    <property type="evidence" value="ECO:0007669"/>
    <property type="project" value="InterPro"/>
</dbReference>
<dbReference type="Pfam" id="PF01546">
    <property type="entry name" value="Peptidase_M20"/>
    <property type="match status" value="1"/>
</dbReference>
<evidence type="ECO:0000259" key="4">
    <source>
        <dbReference type="Pfam" id="PF07687"/>
    </source>
</evidence>
<dbReference type="InterPro" id="IPR011650">
    <property type="entry name" value="Peptidase_M20_dimer"/>
</dbReference>
<dbReference type="AlphaFoldDB" id="A0A4Z0R7G5"/>
<comment type="cofactor">
    <cofactor evidence="3">
        <name>Zn(2+)</name>
        <dbReference type="ChEBI" id="CHEBI:29105"/>
    </cofactor>
    <text evidence="3">Binds 2 Zn(2+) ions per subunit.</text>
</comment>
<proteinExistence type="inferred from homology"/>
<feature type="binding site" evidence="3">
    <location>
        <position position="90"/>
    </location>
    <ligand>
        <name>Zn(2+)</name>
        <dbReference type="ChEBI" id="CHEBI:29105"/>
        <label>2</label>
    </ligand>
</feature>
<dbReference type="Gene3D" id="3.40.630.10">
    <property type="entry name" value="Zn peptidases"/>
    <property type="match status" value="1"/>
</dbReference>
<protein>
    <submittedName>
        <fullName evidence="5">Zn-dependent hydrolase</fullName>
    </submittedName>
</protein>